<keyword evidence="3" id="KW-1185">Reference proteome</keyword>
<dbReference type="Pfam" id="PF25777">
    <property type="entry name" value="Aurora-A_bind_TACC3"/>
    <property type="match status" value="1"/>
</dbReference>
<name>A0A7N8XGT4_9TELE</name>
<dbReference type="Ensembl" id="ENSMAMT00000039791.1">
    <property type="protein sequence ID" value="ENSMAMP00000052222.1"/>
    <property type="gene ID" value="ENSMAMG00000002378.2"/>
</dbReference>
<dbReference type="GeneTree" id="ENSGT00940000158858"/>
<proteinExistence type="predicted"/>
<protein>
    <submittedName>
        <fullName evidence="2">Uncharacterized protein</fullName>
    </submittedName>
</protein>
<dbReference type="Proteomes" id="UP000261640">
    <property type="component" value="Unplaced"/>
</dbReference>
<evidence type="ECO:0000313" key="3">
    <source>
        <dbReference type="Proteomes" id="UP000261640"/>
    </source>
</evidence>
<evidence type="ECO:0000256" key="1">
    <source>
        <dbReference type="SAM" id="MobiDB-lite"/>
    </source>
</evidence>
<sequence>MSSVDVNDENRGVYPGGKHSSSNDDIFALDEPTGRPSILRQTENLPNKTVPKGIKVCFQTPRRDPVTKKILSPNKSVKMTSVDECTKLMEILLTFSTKASSYPDDIMPIKSKGGYQLDFDNLDAINPFGGSNKMVLSPARPVVENPTTDQKCFVLYSKMQSYEKLTYLFSLVMANDFDDQIDYLEQFGSSSVRSYFMNN</sequence>
<reference evidence="2" key="1">
    <citation type="submission" date="2025-08" db="UniProtKB">
        <authorList>
            <consortium name="Ensembl"/>
        </authorList>
    </citation>
    <scope>IDENTIFICATION</scope>
</reference>
<feature type="region of interest" description="Disordered" evidence="1">
    <location>
        <begin position="1"/>
        <end position="31"/>
    </location>
</feature>
<evidence type="ECO:0000313" key="2">
    <source>
        <dbReference type="Ensembl" id="ENSMAMP00000052222.1"/>
    </source>
</evidence>
<accession>A0A7N8XGT4</accession>
<organism evidence="2 3">
    <name type="scientific">Mastacembelus armatus</name>
    <name type="common">zig-zag eel</name>
    <dbReference type="NCBI Taxonomy" id="205130"/>
    <lineage>
        <taxon>Eukaryota</taxon>
        <taxon>Metazoa</taxon>
        <taxon>Chordata</taxon>
        <taxon>Craniata</taxon>
        <taxon>Vertebrata</taxon>
        <taxon>Euteleostomi</taxon>
        <taxon>Actinopterygii</taxon>
        <taxon>Neopterygii</taxon>
        <taxon>Teleostei</taxon>
        <taxon>Neoteleostei</taxon>
        <taxon>Acanthomorphata</taxon>
        <taxon>Anabantaria</taxon>
        <taxon>Synbranchiformes</taxon>
        <taxon>Mastacembelidae</taxon>
        <taxon>Mastacembelus</taxon>
    </lineage>
</organism>
<dbReference type="AlphaFoldDB" id="A0A7N8XGT4"/>
<dbReference type="InterPro" id="IPR057663">
    <property type="entry name" value="TACC3_Aurora-A_bind"/>
</dbReference>
<reference evidence="2" key="2">
    <citation type="submission" date="2025-09" db="UniProtKB">
        <authorList>
            <consortium name="Ensembl"/>
        </authorList>
    </citation>
    <scope>IDENTIFICATION</scope>
</reference>